<accession>A0A2V2YPJ3</accession>
<comment type="caution">
    <text evidence="1">The sequence shown here is derived from an EMBL/GenBank/DDBJ whole genome shotgun (WGS) entry which is preliminary data.</text>
</comment>
<dbReference type="EMBL" id="QGTQ01000018">
    <property type="protein sequence ID" value="PWV98399.1"/>
    <property type="molecule type" value="Genomic_DNA"/>
</dbReference>
<name>A0A2V2YPJ3_9BACL</name>
<reference evidence="1 2" key="1">
    <citation type="submission" date="2018-05" db="EMBL/GenBank/DDBJ databases">
        <title>Genomic Encyclopedia of Type Strains, Phase III (KMG-III): the genomes of soil and plant-associated and newly described type strains.</title>
        <authorList>
            <person name="Whitman W."/>
        </authorList>
    </citation>
    <scope>NUCLEOTIDE SEQUENCE [LARGE SCALE GENOMIC DNA]</scope>
    <source>
        <strain evidence="1 2">CECT 5696</strain>
    </source>
</reference>
<dbReference type="Proteomes" id="UP000246635">
    <property type="component" value="Unassembled WGS sequence"/>
</dbReference>
<dbReference type="AlphaFoldDB" id="A0A2V2YPJ3"/>
<evidence type="ECO:0000313" key="2">
    <source>
        <dbReference type="Proteomes" id="UP000246635"/>
    </source>
</evidence>
<proteinExistence type="predicted"/>
<sequence>MVRLRVRRNYGLMTAADGVHGRYIWLLYDHPLPLGLNTAIINGIVST</sequence>
<evidence type="ECO:0000313" key="1">
    <source>
        <dbReference type="EMBL" id="PWV98399.1"/>
    </source>
</evidence>
<gene>
    <name evidence="1" type="ORF">DFQ01_11833</name>
</gene>
<organism evidence="1 2">
    <name type="scientific">Paenibacillus cellulosilyticus</name>
    <dbReference type="NCBI Taxonomy" id="375489"/>
    <lineage>
        <taxon>Bacteria</taxon>
        <taxon>Bacillati</taxon>
        <taxon>Bacillota</taxon>
        <taxon>Bacilli</taxon>
        <taxon>Bacillales</taxon>
        <taxon>Paenibacillaceae</taxon>
        <taxon>Paenibacillus</taxon>
    </lineage>
</organism>
<protein>
    <submittedName>
        <fullName evidence="1">Uncharacterized protein</fullName>
    </submittedName>
</protein>
<keyword evidence="2" id="KW-1185">Reference proteome</keyword>